<gene>
    <name evidence="1" type="ORF">DCHRY22_LOCUS4002</name>
</gene>
<reference evidence="1" key="1">
    <citation type="submission" date="2021-09" db="EMBL/GenBank/DDBJ databases">
        <authorList>
            <person name="Martin H S."/>
        </authorList>
    </citation>
    <scope>NUCLEOTIDE SEQUENCE</scope>
</reference>
<evidence type="ECO:0000313" key="2">
    <source>
        <dbReference type="Proteomes" id="UP000789524"/>
    </source>
</evidence>
<dbReference type="Proteomes" id="UP000789524">
    <property type="component" value="Unassembled WGS sequence"/>
</dbReference>
<dbReference type="EMBL" id="CAKASE010000048">
    <property type="protein sequence ID" value="CAG9562713.1"/>
    <property type="molecule type" value="Genomic_DNA"/>
</dbReference>
<protein>
    <submittedName>
        <fullName evidence="1">(African queen) hypothetical protein</fullName>
    </submittedName>
</protein>
<evidence type="ECO:0000313" key="1">
    <source>
        <dbReference type="EMBL" id="CAG9562713.1"/>
    </source>
</evidence>
<name>A0A8J2QJ00_9NEOP</name>
<dbReference type="AlphaFoldDB" id="A0A8J2QJ00"/>
<organism evidence="1 2">
    <name type="scientific">Danaus chrysippus</name>
    <name type="common">African queen</name>
    <dbReference type="NCBI Taxonomy" id="151541"/>
    <lineage>
        <taxon>Eukaryota</taxon>
        <taxon>Metazoa</taxon>
        <taxon>Ecdysozoa</taxon>
        <taxon>Arthropoda</taxon>
        <taxon>Hexapoda</taxon>
        <taxon>Insecta</taxon>
        <taxon>Pterygota</taxon>
        <taxon>Neoptera</taxon>
        <taxon>Endopterygota</taxon>
        <taxon>Lepidoptera</taxon>
        <taxon>Glossata</taxon>
        <taxon>Ditrysia</taxon>
        <taxon>Papilionoidea</taxon>
        <taxon>Nymphalidae</taxon>
        <taxon>Danainae</taxon>
        <taxon>Danaini</taxon>
        <taxon>Danaina</taxon>
        <taxon>Danaus</taxon>
        <taxon>Anosia</taxon>
    </lineage>
</organism>
<dbReference type="OrthoDB" id="7383028at2759"/>
<accession>A0A8J2QJ00</accession>
<sequence>MSSGDNSLKCVYKSDIPINNDNNEIKCLNNVWNEIPSCSYDVKDNRESMLESEYIVINLFESDVCDNKCELVGTNIYDIDDDSSILSVSNQSLVPVANRELVKSESQKLVSLSLSILLAAILQAMRCFAQFLEDIVAPQRL</sequence>
<proteinExistence type="predicted"/>
<comment type="caution">
    <text evidence="1">The sequence shown here is derived from an EMBL/GenBank/DDBJ whole genome shotgun (WGS) entry which is preliminary data.</text>
</comment>
<keyword evidence="2" id="KW-1185">Reference proteome</keyword>